<evidence type="ECO:0000313" key="8">
    <source>
        <dbReference type="Proteomes" id="UP001229355"/>
    </source>
</evidence>
<dbReference type="Proteomes" id="UP001229355">
    <property type="component" value="Chromosome 2"/>
</dbReference>
<sequence>MKKLSLEQLDTFAAVVELGSFSAAAERADISQPAVSLQIKQLERYLGVRLIERVGRRAQPTAAGRDLLIHARRIEKEASDALEAMTPYRSEAAGRIRIGTGATACIHLLPAVIARVKARMPGLEITVHTGNTPDILHDLEANRLDLAIVTLPAPGRSFEVEEIYRDEMVAVAPSQERLPPGGVDAAILGTRTLLLYEGGNTRRVVDQWFAEAGVQVKPAMEFGSVEAIKRLVGAGLGWAILPRLALDGSFASNRSKTTNPADSNGLGEDRDECSSLGQDSLASCPLAPRLNRSLAMVVRRDKHLNRGLREMMREIRGK</sequence>
<dbReference type="InterPro" id="IPR036390">
    <property type="entry name" value="WH_DNA-bd_sf"/>
</dbReference>
<protein>
    <submittedName>
        <fullName evidence="7">LysR family transcriptional regulator</fullName>
    </submittedName>
</protein>
<dbReference type="InterPro" id="IPR036388">
    <property type="entry name" value="WH-like_DNA-bd_sf"/>
</dbReference>
<evidence type="ECO:0000259" key="6">
    <source>
        <dbReference type="PROSITE" id="PS50931"/>
    </source>
</evidence>
<feature type="region of interest" description="Disordered" evidence="5">
    <location>
        <begin position="251"/>
        <end position="278"/>
    </location>
</feature>
<proteinExistence type="inferred from homology"/>
<reference evidence="7 8" key="1">
    <citation type="submission" date="2023-03" db="EMBL/GenBank/DDBJ databases">
        <authorList>
            <person name="Kaur S."/>
            <person name="Espinosa-Saiz D."/>
            <person name="Velazquez E."/>
            <person name="Menendez E."/>
            <person name="diCenzo G.C."/>
        </authorList>
    </citation>
    <scope>NUCLEOTIDE SEQUENCE [LARGE SCALE GENOMIC DNA]</scope>
    <source>
        <strain evidence="7 8">LMG 24692</strain>
    </source>
</reference>
<evidence type="ECO:0000313" key="7">
    <source>
        <dbReference type="EMBL" id="WEX89906.1"/>
    </source>
</evidence>
<keyword evidence="4" id="KW-0804">Transcription</keyword>
<dbReference type="Pfam" id="PF03466">
    <property type="entry name" value="LysR_substrate"/>
    <property type="match status" value="1"/>
</dbReference>
<evidence type="ECO:0000256" key="1">
    <source>
        <dbReference type="ARBA" id="ARBA00009437"/>
    </source>
</evidence>
<evidence type="ECO:0000256" key="4">
    <source>
        <dbReference type="ARBA" id="ARBA00023163"/>
    </source>
</evidence>
<evidence type="ECO:0000256" key="2">
    <source>
        <dbReference type="ARBA" id="ARBA00023015"/>
    </source>
</evidence>
<dbReference type="Gene3D" id="3.40.190.10">
    <property type="entry name" value="Periplasmic binding protein-like II"/>
    <property type="match status" value="2"/>
</dbReference>
<keyword evidence="8" id="KW-1185">Reference proteome</keyword>
<dbReference type="SUPFAM" id="SSF46785">
    <property type="entry name" value="Winged helix' DNA-binding domain"/>
    <property type="match status" value="1"/>
</dbReference>
<gene>
    <name evidence="7" type="ORF">PZN02_005238</name>
</gene>
<feature type="compositionally biased region" description="Polar residues" evidence="5">
    <location>
        <begin position="251"/>
        <end position="262"/>
    </location>
</feature>
<dbReference type="Pfam" id="PF00126">
    <property type="entry name" value="HTH_1"/>
    <property type="match status" value="1"/>
</dbReference>
<dbReference type="PANTHER" id="PTHR30126">
    <property type="entry name" value="HTH-TYPE TRANSCRIPTIONAL REGULATOR"/>
    <property type="match status" value="1"/>
</dbReference>
<dbReference type="PANTHER" id="PTHR30126:SF39">
    <property type="entry name" value="HTH-TYPE TRANSCRIPTIONAL REGULATOR CYSL"/>
    <property type="match status" value="1"/>
</dbReference>
<dbReference type="PROSITE" id="PS50931">
    <property type="entry name" value="HTH_LYSR"/>
    <property type="match status" value="1"/>
</dbReference>
<evidence type="ECO:0000256" key="3">
    <source>
        <dbReference type="ARBA" id="ARBA00023125"/>
    </source>
</evidence>
<dbReference type="SUPFAM" id="SSF53850">
    <property type="entry name" value="Periplasmic binding protein-like II"/>
    <property type="match status" value="1"/>
</dbReference>
<keyword evidence="3" id="KW-0238">DNA-binding</keyword>
<dbReference type="RefSeq" id="WP_280661876.1">
    <property type="nucleotide sequence ID" value="NZ_CP120374.1"/>
</dbReference>
<organism evidence="7 8">
    <name type="scientific">Sinorhizobium garamanticum</name>
    <dbReference type="NCBI Taxonomy" id="680247"/>
    <lineage>
        <taxon>Bacteria</taxon>
        <taxon>Pseudomonadati</taxon>
        <taxon>Pseudomonadota</taxon>
        <taxon>Alphaproteobacteria</taxon>
        <taxon>Hyphomicrobiales</taxon>
        <taxon>Rhizobiaceae</taxon>
        <taxon>Sinorhizobium/Ensifer group</taxon>
        <taxon>Sinorhizobium</taxon>
    </lineage>
</organism>
<accession>A0ABY8DLT5</accession>
<keyword evidence="2" id="KW-0805">Transcription regulation</keyword>
<dbReference type="InterPro" id="IPR005119">
    <property type="entry name" value="LysR_subst-bd"/>
</dbReference>
<comment type="similarity">
    <text evidence="1">Belongs to the LysR transcriptional regulatory family.</text>
</comment>
<feature type="domain" description="HTH lysR-type" evidence="6">
    <location>
        <begin position="4"/>
        <end position="61"/>
    </location>
</feature>
<dbReference type="CDD" id="cd05466">
    <property type="entry name" value="PBP2_LTTR_substrate"/>
    <property type="match status" value="1"/>
</dbReference>
<dbReference type="EMBL" id="CP120374">
    <property type="protein sequence ID" value="WEX89906.1"/>
    <property type="molecule type" value="Genomic_DNA"/>
</dbReference>
<dbReference type="Gene3D" id="1.10.10.10">
    <property type="entry name" value="Winged helix-like DNA-binding domain superfamily/Winged helix DNA-binding domain"/>
    <property type="match status" value="1"/>
</dbReference>
<dbReference type="InterPro" id="IPR000847">
    <property type="entry name" value="LysR_HTH_N"/>
</dbReference>
<name>A0ABY8DLT5_9HYPH</name>
<evidence type="ECO:0000256" key="5">
    <source>
        <dbReference type="SAM" id="MobiDB-lite"/>
    </source>
</evidence>
<dbReference type="PRINTS" id="PR00039">
    <property type="entry name" value="HTHLYSR"/>
</dbReference>